<feature type="modified residue" description="4-aspartylphosphate" evidence="1">
    <location>
        <position position="56"/>
    </location>
</feature>
<dbReference type="InterPro" id="IPR011006">
    <property type="entry name" value="CheY-like_superfamily"/>
</dbReference>
<dbReference type="InterPro" id="IPR052020">
    <property type="entry name" value="Cyclic_di-GMP/3'3'-cGAMP_PDE"/>
</dbReference>
<dbReference type="InterPro" id="IPR001789">
    <property type="entry name" value="Sig_transdc_resp-reg_receiver"/>
</dbReference>
<dbReference type="GO" id="GO:0000160">
    <property type="term" value="P:phosphorelay signal transduction system"/>
    <property type="evidence" value="ECO:0007669"/>
    <property type="project" value="InterPro"/>
</dbReference>
<dbReference type="AlphaFoldDB" id="A0A3A4R5D8"/>
<dbReference type="Gene3D" id="1.10.3210.10">
    <property type="entry name" value="Hypothetical protein af1432"/>
    <property type="match status" value="1"/>
</dbReference>
<keyword evidence="1" id="KW-0597">Phosphoprotein</keyword>
<dbReference type="PROSITE" id="PS50110">
    <property type="entry name" value="RESPONSE_REGULATORY"/>
    <property type="match status" value="1"/>
</dbReference>
<reference evidence="3 4" key="1">
    <citation type="journal article" date="2017" name="ISME J.">
        <title>Energy and carbon metabolisms in a deep terrestrial subsurface fluid microbial community.</title>
        <authorList>
            <person name="Momper L."/>
            <person name="Jungbluth S.P."/>
            <person name="Lee M.D."/>
            <person name="Amend J.P."/>
        </authorList>
    </citation>
    <scope>NUCLEOTIDE SEQUENCE [LARGE SCALE GENOMIC DNA]</scope>
    <source>
        <strain evidence="3">SURF_26</strain>
    </source>
</reference>
<sequence length="386" mass="42947">MTASQDKLLFVDDEPNVLNAIRRQLGRKFDVSTATSGSEGLNLMSNGSSFAVVVSDMRMPEMNGVEFLGKVKQNAPETVRVMLTGYADMDSAIAAVNEGNIFRFITKPCPSDLLEKVLFSAVDQYHLVKARRELLENTLNGAIKVLVDILSLTNPVAFSRASRIKHFVEQIAAQLNVKHQWMYTVAAMLSQIGCVTIPTDTLEKVYYNRSISEEEKSILKGHPQISHDLISNIPHLELASKMILNQNNPFTKDRLGNPFSSDPVTLGADMLHVATDLDILLTHGYSFEGAINVLYHKGTNEYNPEILKCLKHIEPPKIDRALKSVQISSLTRDMVIEEDVRTKTGLLLVTKGQQITPTVKQLLENHLTQKNIKDAIMVSLIAKPKL</sequence>
<dbReference type="Pfam" id="PF13487">
    <property type="entry name" value="HD_5"/>
    <property type="match status" value="1"/>
</dbReference>
<proteinExistence type="predicted"/>
<dbReference type="EMBL" id="QZJZ01000045">
    <property type="protein sequence ID" value="RJP59636.1"/>
    <property type="molecule type" value="Genomic_DNA"/>
</dbReference>
<evidence type="ECO:0000256" key="1">
    <source>
        <dbReference type="PROSITE-ProRule" id="PRU00169"/>
    </source>
</evidence>
<dbReference type="CDD" id="cd17569">
    <property type="entry name" value="REC_HupR-like"/>
    <property type="match status" value="1"/>
</dbReference>
<dbReference type="SUPFAM" id="SSF52172">
    <property type="entry name" value="CheY-like"/>
    <property type="match status" value="1"/>
</dbReference>
<comment type="caution">
    <text evidence="3">The sequence shown here is derived from an EMBL/GenBank/DDBJ whole genome shotgun (WGS) entry which is preliminary data.</text>
</comment>
<evidence type="ECO:0000313" key="3">
    <source>
        <dbReference type="EMBL" id="RJP59636.1"/>
    </source>
</evidence>
<evidence type="ECO:0000259" key="2">
    <source>
        <dbReference type="PROSITE" id="PS50110"/>
    </source>
</evidence>
<dbReference type="SMART" id="SM00448">
    <property type="entry name" value="REC"/>
    <property type="match status" value="1"/>
</dbReference>
<dbReference type="PANTHER" id="PTHR45228">
    <property type="entry name" value="CYCLIC DI-GMP PHOSPHODIESTERASE TM_0186-RELATED"/>
    <property type="match status" value="1"/>
</dbReference>
<accession>A0A3A4R5D8</accession>
<name>A0A3A4R5D8_9BACT</name>
<dbReference type="Pfam" id="PF00072">
    <property type="entry name" value="Response_reg"/>
    <property type="match status" value="1"/>
</dbReference>
<dbReference type="Gene3D" id="3.40.50.2300">
    <property type="match status" value="1"/>
</dbReference>
<evidence type="ECO:0000313" key="4">
    <source>
        <dbReference type="Proteomes" id="UP000266426"/>
    </source>
</evidence>
<organism evidence="3 4">
    <name type="scientific">Candidatus Auribacter fodinae</name>
    <dbReference type="NCBI Taxonomy" id="2093366"/>
    <lineage>
        <taxon>Bacteria</taxon>
        <taxon>Pseudomonadati</taxon>
        <taxon>Candidatus Auribacterota</taxon>
        <taxon>Candidatus Auribacteria</taxon>
        <taxon>Candidatus Auribacterales</taxon>
        <taxon>Candidatus Auribacteraceae</taxon>
        <taxon>Candidatus Auribacter</taxon>
    </lineage>
</organism>
<feature type="domain" description="Response regulatory" evidence="2">
    <location>
        <begin position="7"/>
        <end position="122"/>
    </location>
</feature>
<protein>
    <submittedName>
        <fullName evidence="3">Response regulator</fullName>
    </submittedName>
</protein>
<dbReference type="Proteomes" id="UP000266426">
    <property type="component" value="Unassembled WGS sequence"/>
</dbReference>
<dbReference type="PANTHER" id="PTHR45228:SF8">
    <property type="entry name" value="TWO-COMPONENT RESPONSE REGULATOR-RELATED"/>
    <property type="match status" value="1"/>
</dbReference>
<gene>
    <name evidence="3" type="ORF">C4541_05590</name>
</gene>